<dbReference type="InterPro" id="IPR050602">
    <property type="entry name" value="Malonyl-ACP_OMT"/>
</dbReference>
<keyword evidence="6" id="KW-1185">Reference proteome</keyword>
<dbReference type="GO" id="GO:0032259">
    <property type="term" value="P:methylation"/>
    <property type="evidence" value="ECO:0007669"/>
    <property type="project" value="UniProtKB-KW"/>
</dbReference>
<protein>
    <submittedName>
        <fullName evidence="5">SAM-dependent methyltransferase</fullName>
    </submittedName>
</protein>
<proteinExistence type="predicted"/>
<evidence type="ECO:0000259" key="4">
    <source>
        <dbReference type="Pfam" id="PF08241"/>
    </source>
</evidence>
<sequence length="305" mass="33505">MATPPHMALFERHAVRLHRNRAAALLDDHDFLFVEVADRLTERLDDVKRDFPLALDIGCHGGEVARSLTQGDHRRGNIETLIQCDPSPAMAQKAANGEHSLSFAADEEFLPIKPESFDLVLSNLSLHWANDLTGALVQIRQSLKPDGLFLAAMLGEGTLQELRTALMAAEIEIEMGMSPRVSPYATVQDLGGLLQRAGFAMPVVDTETITVSYPDIFKLMHDLRGMGETGAVSGRRKTFTRKDTLMRAAEIYVEKFAGQDDCGEGRIPATFDIIYLTAWSPHPDQQKPLQPGSAQTSLTQVLGDA</sequence>
<feature type="region of interest" description="Disordered" evidence="3">
    <location>
        <begin position="284"/>
        <end position="305"/>
    </location>
</feature>
<feature type="domain" description="Methyltransferase type 11" evidence="4">
    <location>
        <begin position="55"/>
        <end position="150"/>
    </location>
</feature>
<dbReference type="PANTHER" id="PTHR13090:SF1">
    <property type="entry name" value="ARGININE-HYDROXYLASE NDUFAF5, MITOCHONDRIAL"/>
    <property type="match status" value="1"/>
</dbReference>
<dbReference type="OrthoDB" id="9793723at2"/>
<name>A0A1E5Q710_9PROT</name>
<dbReference type="STRING" id="28181.BEN30_11650"/>
<comment type="caution">
    <text evidence="5">The sequence shown here is derived from an EMBL/GenBank/DDBJ whole genome shotgun (WGS) entry which is preliminary data.</text>
</comment>
<dbReference type="Pfam" id="PF08241">
    <property type="entry name" value="Methyltransf_11"/>
    <property type="match status" value="1"/>
</dbReference>
<evidence type="ECO:0000256" key="2">
    <source>
        <dbReference type="ARBA" id="ARBA00022679"/>
    </source>
</evidence>
<evidence type="ECO:0000313" key="6">
    <source>
        <dbReference type="Proteomes" id="UP000095347"/>
    </source>
</evidence>
<evidence type="ECO:0000313" key="5">
    <source>
        <dbReference type="EMBL" id="OEJ66725.1"/>
    </source>
</evidence>
<dbReference type="RefSeq" id="WP_069958245.1">
    <property type="nucleotide sequence ID" value="NZ_MCGG01000029.1"/>
</dbReference>
<dbReference type="CDD" id="cd02440">
    <property type="entry name" value="AdoMet_MTases"/>
    <property type="match status" value="1"/>
</dbReference>
<dbReference type="GO" id="GO:0008757">
    <property type="term" value="F:S-adenosylmethionine-dependent methyltransferase activity"/>
    <property type="evidence" value="ECO:0007669"/>
    <property type="project" value="InterPro"/>
</dbReference>
<dbReference type="PANTHER" id="PTHR13090">
    <property type="entry name" value="ARGININE-HYDROXYLASE NDUFAF5, MITOCHONDRIAL"/>
    <property type="match status" value="1"/>
</dbReference>
<dbReference type="InterPro" id="IPR013216">
    <property type="entry name" value="Methyltransf_11"/>
</dbReference>
<dbReference type="Proteomes" id="UP000095347">
    <property type="component" value="Unassembled WGS sequence"/>
</dbReference>
<dbReference type="AlphaFoldDB" id="A0A1E5Q710"/>
<reference evidence="6" key="1">
    <citation type="submission" date="2016-07" db="EMBL/GenBank/DDBJ databases">
        <authorList>
            <person name="Florea S."/>
            <person name="Webb J.S."/>
            <person name="Jaromczyk J."/>
            <person name="Schardl C.L."/>
        </authorList>
    </citation>
    <scope>NUCLEOTIDE SEQUENCE [LARGE SCALE GENOMIC DNA]</scope>
    <source>
        <strain evidence="6">MV-1</strain>
    </source>
</reference>
<keyword evidence="1 5" id="KW-0489">Methyltransferase</keyword>
<dbReference type="SUPFAM" id="SSF53335">
    <property type="entry name" value="S-adenosyl-L-methionine-dependent methyltransferases"/>
    <property type="match status" value="1"/>
</dbReference>
<keyword evidence="2 5" id="KW-0808">Transferase</keyword>
<dbReference type="InterPro" id="IPR029063">
    <property type="entry name" value="SAM-dependent_MTases_sf"/>
</dbReference>
<dbReference type="Gene3D" id="3.40.50.150">
    <property type="entry name" value="Vaccinia Virus protein VP39"/>
    <property type="match status" value="1"/>
</dbReference>
<feature type="compositionally biased region" description="Polar residues" evidence="3">
    <location>
        <begin position="292"/>
        <end position="305"/>
    </location>
</feature>
<accession>A0A1E5Q710</accession>
<dbReference type="EMBL" id="MCGG01000029">
    <property type="protein sequence ID" value="OEJ66725.1"/>
    <property type="molecule type" value="Genomic_DNA"/>
</dbReference>
<evidence type="ECO:0000256" key="3">
    <source>
        <dbReference type="SAM" id="MobiDB-lite"/>
    </source>
</evidence>
<gene>
    <name evidence="5" type="ORF">BEN30_11650</name>
</gene>
<evidence type="ECO:0000256" key="1">
    <source>
        <dbReference type="ARBA" id="ARBA00022603"/>
    </source>
</evidence>
<organism evidence="5 6">
    <name type="scientific">Magnetovibrio blakemorei</name>
    <dbReference type="NCBI Taxonomy" id="28181"/>
    <lineage>
        <taxon>Bacteria</taxon>
        <taxon>Pseudomonadati</taxon>
        <taxon>Pseudomonadota</taxon>
        <taxon>Alphaproteobacteria</taxon>
        <taxon>Rhodospirillales</taxon>
        <taxon>Magnetovibrionaceae</taxon>
        <taxon>Magnetovibrio</taxon>
    </lineage>
</organism>